<accession>A0ABS4QHD0</accession>
<sequence>MPLPPPSLDDLDIQPVDPPADQPVKWDWGWVVIDRRDSKAIGVLTTERIHPVTPDSRRPFAVVRIIHARRGPVGDWLLAHARQDLGRLSPPVTLYRSGIATPGGERVCGVLELDPRQVREIQKGVPLPDYPTDIADQKAREHLEAAAKSAGVEPIPAKQR</sequence>
<keyword evidence="3" id="KW-1185">Reference proteome</keyword>
<feature type="region of interest" description="Disordered" evidence="1">
    <location>
        <begin position="1"/>
        <end position="20"/>
    </location>
</feature>
<protein>
    <submittedName>
        <fullName evidence="2">Uncharacterized protein</fullName>
    </submittedName>
</protein>
<organism evidence="2 3">
    <name type="scientific">Nocardia goodfellowii</name>
    <dbReference type="NCBI Taxonomy" id="882446"/>
    <lineage>
        <taxon>Bacteria</taxon>
        <taxon>Bacillati</taxon>
        <taxon>Actinomycetota</taxon>
        <taxon>Actinomycetes</taxon>
        <taxon>Mycobacteriales</taxon>
        <taxon>Nocardiaceae</taxon>
        <taxon>Nocardia</taxon>
    </lineage>
</organism>
<gene>
    <name evidence="2" type="ORF">BJ987_003424</name>
</gene>
<name>A0ABS4QHD0_9NOCA</name>
<evidence type="ECO:0000313" key="2">
    <source>
        <dbReference type="EMBL" id="MBP2190523.1"/>
    </source>
</evidence>
<proteinExistence type="predicted"/>
<dbReference type="EMBL" id="JAGGMR010000001">
    <property type="protein sequence ID" value="MBP2190523.1"/>
    <property type="molecule type" value="Genomic_DNA"/>
</dbReference>
<evidence type="ECO:0000313" key="3">
    <source>
        <dbReference type="Proteomes" id="UP001519325"/>
    </source>
</evidence>
<dbReference type="RefSeq" id="WP_209890774.1">
    <property type="nucleotide sequence ID" value="NZ_JAGGMR010000001.1"/>
</dbReference>
<dbReference type="Proteomes" id="UP001519325">
    <property type="component" value="Unassembled WGS sequence"/>
</dbReference>
<evidence type="ECO:0000256" key="1">
    <source>
        <dbReference type="SAM" id="MobiDB-lite"/>
    </source>
</evidence>
<comment type="caution">
    <text evidence="2">The sequence shown here is derived from an EMBL/GenBank/DDBJ whole genome shotgun (WGS) entry which is preliminary data.</text>
</comment>
<reference evidence="2 3" key="1">
    <citation type="submission" date="2021-03" db="EMBL/GenBank/DDBJ databases">
        <title>Sequencing the genomes of 1000 actinobacteria strains.</title>
        <authorList>
            <person name="Klenk H.-P."/>
        </authorList>
    </citation>
    <scope>NUCLEOTIDE SEQUENCE [LARGE SCALE GENOMIC DNA]</scope>
    <source>
        <strain evidence="2 3">DSM 45516</strain>
    </source>
</reference>